<feature type="binding site" evidence="10">
    <location>
        <position position="106"/>
    </location>
    <ligand>
        <name>Na(+)</name>
        <dbReference type="ChEBI" id="CHEBI:29101"/>
        <note>structural</note>
    </ligand>
</feature>
<comment type="function">
    <text evidence="9 10">Fluoride-specific ion channel. Important for reducing fluoride concentration in the cell, thus reducing its toxicity.</text>
</comment>
<reference evidence="12 13" key="1">
    <citation type="submission" date="2014-05" db="EMBL/GenBank/DDBJ databases">
        <title>Draft Genome Sequence of Kitasatospora cheerisanensis KCTC 2395.</title>
        <authorList>
            <person name="Nam D.H."/>
        </authorList>
    </citation>
    <scope>NUCLEOTIDE SEQUENCE [LARGE SCALE GENOMIC DNA]</scope>
    <source>
        <strain evidence="12 13">KCTC 2395</strain>
    </source>
</reference>
<accession>A0A066YHM3</accession>
<evidence type="ECO:0000256" key="7">
    <source>
        <dbReference type="ARBA" id="ARBA00035120"/>
    </source>
</evidence>
<feature type="binding site" evidence="10">
    <location>
        <position position="103"/>
    </location>
    <ligand>
        <name>Na(+)</name>
        <dbReference type="ChEBI" id="CHEBI:29101"/>
        <note>structural</note>
    </ligand>
</feature>
<gene>
    <name evidence="10" type="primary">fluC</name>
    <name evidence="10" type="synonym">crcB</name>
    <name evidence="12" type="ORF">KCH_70970</name>
</gene>
<dbReference type="PATRIC" id="fig|1348663.4.peg.6866"/>
<evidence type="ECO:0000256" key="5">
    <source>
        <dbReference type="ARBA" id="ARBA00023136"/>
    </source>
</evidence>
<proteinExistence type="inferred from homology"/>
<evidence type="ECO:0000256" key="11">
    <source>
        <dbReference type="SAM" id="MobiDB-lite"/>
    </source>
</evidence>
<dbReference type="EMBL" id="JNBY01000155">
    <property type="protein sequence ID" value="KDN81003.1"/>
    <property type="molecule type" value="Genomic_DNA"/>
</dbReference>
<feature type="transmembrane region" description="Helical" evidence="10">
    <location>
        <begin position="92"/>
        <end position="112"/>
    </location>
</feature>
<keyword evidence="2 10" id="KW-1003">Cell membrane</keyword>
<keyword evidence="5 10" id="KW-0472">Membrane</keyword>
<keyword evidence="3 10" id="KW-0812">Transmembrane</keyword>
<comment type="activity regulation">
    <text evidence="10">Na(+) is not transported, but it plays an essential structural role and its presence is essential for fluoride channel function.</text>
</comment>
<dbReference type="Pfam" id="PF02537">
    <property type="entry name" value="CRCB"/>
    <property type="match status" value="1"/>
</dbReference>
<keyword evidence="10" id="KW-0479">Metal-binding</keyword>
<dbReference type="GO" id="GO:0062054">
    <property type="term" value="F:fluoride channel activity"/>
    <property type="evidence" value="ECO:0007669"/>
    <property type="project" value="UniProtKB-UniRule"/>
</dbReference>
<feature type="region of interest" description="Disordered" evidence="11">
    <location>
        <begin position="1"/>
        <end position="24"/>
    </location>
</feature>
<dbReference type="eggNOG" id="COG0239">
    <property type="taxonomic scope" value="Bacteria"/>
</dbReference>
<dbReference type="PANTHER" id="PTHR28259">
    <property type="entry name" value="FLUORIDE EXPORT PROTEIN 1-RELATED"/>
    <property type="match status" value="1"/>
</dbReference>
<feature type="transmembrane region" description="Helical" evidence="10">
    <location>
        <begin position="127"/>
        <end position="149"/>
    </location>
</feature>
<evidence type="ECO:0000256" key="3">
    <source>
        <dbReference type="ARBA" id="ARBA00022692"/>
    </source>
</evidence>
<dbReference type="OrthoDB" id="4408652at2"/>
<comment type="caution">
    <text evidence="12">The sequence shown here is derived from an EMBL/GenBank/DDBJ whole genome shotgun (WGS) entry which is preliminary data.</text>
</comment>
<evidence type="ECO:0000256" key="2">
    <source>
        <dbReference type="ARBA" id="ARBA00022475"/>
    </source>
</evidence>
<feature type="transmembrane region" description="Helical" evidence="10">
    <location>
        <begin position="29"/>
        <end position="49"/>
    </location>
</feature>
<dbReference type="RefSeq" id="WP_035869423.1">
    <property type="nucleotide sequence ID" value="NZ_KK853997.1"/>
</dbReference>
<dbReference type="GO" id="GO:0046872">
    <property type="term" value="F:metal ion binding"/>
    <property type="evidence" value="ECO:0007669"/>
    <property type="project" value="UniProtKB-KW"/>
</dbReference>
<dbReference type="InterPro" id="IPR003691">
    <property type="entry name" value="FluC"/>
</dbReference>
<dbReference type="AlphaFoldDB" id="A0A066YHM3"/>
<dbReference type="Proteomes" id="UP000027178">
    <property type="component" value="Unassembled WGS sequence"/>
</dbReference>
<sequence>MTNPYFGTADRPVRPPGHAHSEHAPGRQYPVVLAVAVGGAFGAAARYGIERLWPTSGTEFPWPILLVNATGCLAMGALLTVLADRFPAAKRLVGALLGTGFLGGFTTFSHYTDNIRVLVRGDAPGTAVVYLLVTVLAALAGVTLGVFAARAVVGVPAHQEAAGAH</sequence>
<keyword evidence="6 10" id="KW-0407">Ion channel</keyword>
<comment type="catalytic activity">
    <reaction evidence="8">
        <text>fluoride(in) = fluoride(out)</text>
        <dbReference type="Rhea" id="RHEA:76159"/>
        <dbReference type="ChEBI" id="CHEBI:17051"/>
    </reaction>
    <physiologicalReaction direction="left-to-right" evidence="8">
        <dbReference type="Rhea" id="RHEA:76160"/>
    </physiologicalReaction>
</comment>
<keyword evidence="13" id="KW-1185">Reference proteome</keyword>
<keyword evidence="10" id="KW-0813">Transport</keyword>
<keyword evidence="4 10" id="KW-1133">Transmembrane helix</keyword>
<organism evidence="12 13">
    <name type="scientific">Kitasatospora cheerisanensis KCTC 2395</name>
    <dbReference type="NCBI Taxonomy" id="1348663"/>
    <lineage>
        <taxon>Bacteria</taxon>
        <taxon>Bacillati</taxon>
        <taxon>Actinomycetota</taxon>
        <taxon>Actinomycetes</taxon>
        <taxon>Kitasatosporales</taxon>
        <taxon>Streptomycetaceae</taxon>
        <taxon>Kitasatospora</taxon>
    </lineage>
</organism>
<dbReference type="HAMAP" id="MF_00454">
    <property type="entry name" value="FluC"/>
    <property type="match status" value="1"/>
</dbReference>
<evidence type="ECO:0000256" key="6">
    <source>
        <dbReference type="ARBA" id="ARBA00023303"/>
    </source>
</evidence>
<evidence type="ECO:0000256" key="4">
    <source>
        <dbReference type="ARBA" id="ARBA00022989"/>
    </source>
</evidence>
<name>A0A066YHM3_9ACTN</name>
<comment type="subcellular location">
    <subcellularLocation>
        <location evidence="1 10">Cell membrane</location>
        <topology evidence="1 10">Multi-pass membrane protein</topology>
    </subcellularLocation>
</comment>
<evidence type="ECO:0000313" key="12">
    <source>
        <dbReference type="EMBL" id="KDN81003.1"/>
    </source>
</evidence>
<comment type="similarity">
    <text evidence="7 10">Belongs to the fluoride channel Fluc/FEX (TC 1.A.43) family.</text>
</comment>
<feature type="transmembrane region" description="Helical" evidence="10">
    <location>
        <begin position="61"/>
        <end position="83"/>
    </location>
</feature>
<evidence type="ECO:0000256" key="8">
    <source>
        <dbReference type="ARBA" id="ARBA00035585"/>
    </source>
</evidence>
<dbReference type="InterPro" id="IPR036259">
    <property type="entry name" value="MFS_trans_sf"/>
</dbReference>
<dbReference type="PANTHER" id="PTHR28259:SF1">
    <property type="entry name" value="FLUORIDE EXPORT PROTEIN 1-RELATED"/>
    <property type="match status" value="1"/>
</dbReference>
<evidence type="ECO:0000256" key="10">
    <source>
        <dbReference type="HAMAP-Rule" id="MF_00454"/>
    </source>
</evidence>
<protein>
    <recommendedName>
        <fullName evidence="10">Fluoride-specific ion channel FluC</fullName>
    </recommendedName>
</protein>
<dbReference type="SUPFAM" id="SSF103473">
    <property type="entry name" value="MFS general substrate transporter"/>
    <property type="match status" value="1"/>
</dbReference>
<dbReference type="HOGENOM" id="CLU_114342_1_0_11"/>
<evidence type="ECO:0000256" key="1">
    <source>
        <dbReference type="ARBA" id="ARBA00004651"/>
    </source>
</evidence>
<dbReference type="GO" id="GO:0005886">
    <property type="term" value="C:plasma membrane"/>
    <property type="evidence" value="ECO:0007669"/>
    <property type="project" value="UniProtKB-SubCell"/>
</dbReference>
<evidence type="ECO:0000313" key="13">
    <source>
        <dbReference type="Proteomes" id="UP000027178"/>
    </source>
</evidence>
<dbReference type="GO" id="GO:0140114">
    <property type="term" value="P:cellular detoxification of fluoride"/>
    <property type="evidence" value="ECO:0007669"/>
    <property type="project" value="UniProtKB-UniRule"/>
</dbReference>
<evidence type="ECO:0000256" key="9">
    <source>
        <dbReference type="ARBA" id="ARBA00049940"/>
    </source>
</evidence>
<keyword evidence="10" id="KW-0915">Sodium</keyword>
<keyword evidence="10" id="KW-0406">Ion transport</keyword>